<evidence type="ECO:0000256" key="7">
    <source>
        <dbReference type="ARBA" id="ARBA00018337"/>
    </source>
</evidence>
<keyword evidence="16" id="KW-0594">Phospholipid biosynthesis</keyword>
<evidence type="ECO:0000256" key="9">
    <source>
        <dbReference type="ARBA" id="ARBA00022679"/>
    </source>
</evidence>
<accession>A0AAV6JHE0</accession>
<evidence type="ECO:0000256" key="8">
    <source>
        <dbReference type="ARBA" id="ARBA00022516"/>
    </source>
</evidence>
<dbReference type="EC" id="2.7.7.41" evidence="6"/>
<proteinExistence type="inferred from homology"/>
<organism evidence="19 20">
    <name type="scientific">Rhododendron griersonianum</name>
    <dbReference type="NCBI Taxonomy" id="479676"/>
    <lineage>
        <taxon>Eukaryota</taxon>
        <taxon>Viridiplantae</taxon>
        <taxon>Streptophyta</taxon>
        <taxon>Embryophyta</taxon>
        <taxon>Tracheophyta</taxon>
        <taxon>Spermatophyta</taxon>
        <taxon>Magnoliopsida</taxon>
        <taxon>eudicotyledons</taxon>
        <taxon>Gunneridae</taxon>
        <taxon>Pentapetalae</taxon>
        <taxon>asterids</taxon>
        <taxon>Ericales</taxon>
        <taxon>Ericaceae</taxon>
        <taxon>Ericoideae</taxon>
        <taxon>Rhodoreae</taxon>
        <taxon>Rhododendron</taxon>
    </lineage>
</organism>
<evidence type="ECO:0000256" key="11">
    <source>
        <dbReference type="ARBA" id="ARBA00022792"/>
    </source>
</evidence>
<evidence type="ECO:0000256" key="16">
    <source>
        <dbReference type="ARBA" id="ARBA00023209"/>
    </source>
</evidence>
<evidence type="ECO:0000313" key="20">
    <source>
        <dbReference type="Proteomes" id="UP000823749"/>
    </source>
</evidence>
<evidence type="ECO:0000256" key="15">
    <source>
        <dbReference type="ARBA" id="ARBA00023136"/>
    </source>
</evidence>
<keyword evidence="11" id="KW-0999">Mitochondrion inner membrane</keyword>
<dbReference type="Pfam" id="PF09139">
    <property type="entry name" value="Tam41_Mmp37"/>
    <property type="match status" value="2"/>
</dbReference>
<keyword evidence="15" id="KW-0472">Membrane</keyword>
<keyword evidence="9" id="KW-0808">Transferase</keyword>
<evidence type="ECO:0000256" key="18">
    <source>
        <dbReference type="ARBA" id="ARBA00029893"/>
    </source>
</evidence>
<evidence type="ECO:0000256" key="4">
    <source>
        <dbReference type="ARBA" id="ARBA00005189"/>
    </source>
</evidence>
<evidence type="ECO:0000313" key="19">
    <source>
        <dbReference type="EMBL" id="KAG5539842.1"/>
    </source>
</evidence>
<dbReference type="Proteomes" id="UP000823749">
    <property type="component" value="Chromosome 7"/>
</dbReference>
<comment type="pathway">
    <text evidence="3">Phospholipid metabolism; CDP-diacylglycerol biosynthesis; CDP-diacylglycerol from sn-glycerol 3-phosphate: step 3/3.</text>
</comment>
<dbReference type="AlphaFoldDB" id="A0AAV6JHE0"/>
<evidence type="ECO:0000256" key="2">
    <source>
        <dbReference type="ARBA" id="ARBA00004443"/>
    </source>
</evidence>
<evidence type="ECO:0000256" key="3">
    <source>
        <dbReference type="ARBA" id="ARBA00005119"/>
    </source>
</evidence>
<evidence type="ECO:0000256" key="13">
    <source>
        <dbReference type="ARBA" id="ARBA00023098"/>
    </source>
</evidence>
<comment type="similarity">
    <text evidence="5">Belongs to the TAM41 family.</text>
</comment>
<dbReference type="PANTHER" id="PTHR13619:SF0">
    <property type="entry name" value="PHOSPHATIDATE CYTIDYLYLTRANSFERASE, MITOCHONDRIAL"/>
    <property type="match status" value="1"/>
</dbReference>
<keyword evidence="20" id="KW-1185">Reference proteome</keyword>
<evidence type="ECO:0000256" key="12">
    <source>
        <dbReference type="ARBA" id="ARBA00022842"/>
    </source>
</evidence>
<comment type="pathway">
    <text evidence="4">Lipid metabolism.</text>
</comment>
<dbReference type="GO" id="GO:0004605">
    <property type="term" value="F:phosphatidate cytidylyltransferase activity"/>
    <property type="evidence" value="ECO:0007669"/>
    <property type="project" value="UniProtKB-EC"/>
</dbReference>
<evidence type="ECO:0000256" key="17">
    <source>
        <dbReference type="ARBA" id="ARBA00023264"/>
    </source>
</evidence>
<dbReference type="GO" id="GO:0032049">
    <property type="term" value="P:cardiolipin biosynthetic process"/>
    <property type="evidence" value="ECO:0007669"/>
    <property type="project" value="InterPro"/>
</dbReference>
<evidence type="ECO:0000256" key="14">
    <source>
        <dbReference type="ARBA" id="ARBA00023128"/>
    </source>
</evidence>
<gene>
    <name evidence="19" type="ORF">RHGRI_020159</name>
</gene>
<keyword evidence="17" id="KW-1208">Phospholipid metabolism</keyword>
<dbReference type="GO" id="GO:0005743">
    <property type="term" value="C:mitochondrial inner membrane"/>
    <property type="evidence" value="ECO:0007669"/>
    <property type="project" value="UniProtKB-SubCell"/>
</dbReference>
<comment type="cofactor">
    <cofactor evidence="1">
        <name>Mg(2+)</name>
        <dbReference type="ChEBI" id="CHEBI:18420"/>
    </cofactor>
</comment>
<sequence length="367" mass="41291">MLRKFCDLTCLDGSASMETEKKLEIAALLKVLPPVEFCCVYGSALHPNNTDKSSMVDYILGVADPLQWHTEASVESQPLLDFFPPLLSPYNMKMNRDHYASWMVHLGGAKLITEVADEIGVGVHFNPFVTWKDKMYKYGVVRMDDLIRDILNWERFYLSGRLQKPVRVLVDNLDIGNINSVNLRAATSAALLLSPSRFSEENLYATICSLSYMGDLRMFFAEDKHKVNKIVQGQFTLFQSMYKPFLEEFATKDLLRFTSSVGNQINVSQDCGLSAASSLVSRLPLAIRSDMALKLGNKTHLSESGQVTRELVIASREEAAECMRKIVRRRVMVSSARQAISGLLTVGAVHGVRYVANKMRKAWKSWT</sequence>
<comment type="subcellular location">
    <subcellularLocation>
        <location evidence="2">Mitochondrion inner membrane</location>
        <topology evidence="2">Peripheral membrane protein</topology>
        <orientation evidence="2">Matrix side</orientation>
    </subcellularLocation>
</comment>
<keyword evidence="12" id="KW-0460">Magnesium</keyword>
<reference evidence="19" key="1">
    <citation type="submission" date="2020-08" db="EMBL/GenBank/DDBJ databases">
        <title>Plant Genome Project.</title>
        <authorList>
            <person name="Zhang R.-G."/>
        </authorList>
    </citation>
    <scope>NUCLEOTIDE SEQUENCE</scope>
    <source>
        <strain evidence="19">WSP0</strain>
        <tissue evidence="19">Leaf</tissue>
    </source>
</reference>
<dbReference type="PANTHER" id="PTHR13619">
    <property type="entry name" value="PHOSPHATIDATE CYTIDYLYLTRANSFERASE, MITOCHONDRIAL"/>
    <property type="match status" value="1"/>
</dbReference>
<evidence type="ECO:0000256" key="5">
    <source>
        <dbReference type="ARBA" id="ARBA00005458"/>
    </source>
</evidence>
<keyword evidence="8" id="KW-0444">Lipid biosynthesis</keyword>
<keyword evidence="13" id="KW-0443">Lipid metabolism</keyword>
<dbReference type="PIRSF" id="PIRSF028840">
    <property type="entry name" value="Mmp37"/>
    <property type="match status" value="1"/>
</dbReference>
<evidence type="ECO:0000256" key="10">
    <source>
        <dbReference type="ARBA" id="ARBA00022695"/>
    </source>
</evidence>
<keyword evidence="14" id="KW-0496">Mitochondrion</keyword>
<protein>
    <recommendedName>
        <fullName evidence="7">Phosphatidate cytidylyltransferase, mitochondrial</fullName>
        <ecNumber evidence="6">2.7.7.41</ecNumber>
    </recommendedName>
    <alternativeName>
        <fullName evidence="18">CDP-diacylglycerol synthase</fullName>
    </alternativeName>
</protein>
<dbReference type="GO" id="GO:0016024">
    <property type="term" value="P:CDP-diacylglycerol biosynthetic process"/>
    <property type="evidence" value="ECO:0007669"/>
    <property type="project" value="TreeGrafter"/>
</dbReference>
<dbReference type="EMBL" id="JACTNZ010000007">
    <property type="protein sequence ID" value="KAG5539842.1"/>
    <property type="molecule type" value="Genomic_DNA"/>
</dbReference>
<evidence type="ECO:0000256" key="6">
    <source>
        <dbReference type="ARBA" id="ARBA00012487"/>
    </source>
</evidence>
<comment type="caution">
    <text evidence="19">The sequence shown here is derived from an EMBL/GenBank/DDBJ whole genome shotgun (WGS) entry which is preliminary data.</text>
</comment>
<name>A0AAV6JHE0_9ERIC</name>
<evidence type="ECO:0000256" key="1">
    <source>
        <dbReference type="ARBA" id="ARBA00001946"/>
    </source>
</evidence>
<keyword evidence="10" id="KW-0548">Nucleotidyltransferase</keyword>
<dbReference type="InterPro" id="IPR015222">
    <property type="entry name" value="Tam41"/>
</dbReference>